<organism evidence="1 2">
    <name type="scientific">Araneus ventricosus</name>
    <name type="common">Orbweaver spider</name>
    <name type="synonym">Epeira ventricosa</name>
    <dbReference type="NCBI Taxonomy" id="182803"/>
    <lineage>
        <taxon>Eukaryota</taxon>
        <taxon>Metazoa</taxon>
        <taxon>Ecdysozoa</taxon>
        <taxon>Arthropoda</taxon>
        <taxon>Chelicerata</taxon>
        <taxon>Arachnida</taxon>
        <taxon>Araneae</taxon>
        <taxon>Araneomorphae</taxon>
        <taxon>Entelegynae</taxon>
        <taxon>Araneoidea</taxon>
        <taxon>Araneidae</taxon>
        <taxon>Araneus</taxon>
    </lineage>
</organism>
<proteinExistence type="predicted"/>
<comment type="caution">
    <text evidence="1">The sequence shown here is derived from an EMBL/GenBank/DDBJ whole genome shotgun (WGS) entry which is preliminary data.</text>
</comment>
<accession>A0A4Y1ZLS3</accession>
<dbReference type="Proteomes" id="UP000499080">
    <property type="component" value="Unassembled WGS sequence"/>
</dbReference>
<name>A0A4Y1ZLS3_ARAVE</name>
<gene>
    <name evidence="1" type="ORF">AVEN_128381_1</name>
</gene>
<dbReference type="AlphaFoldDB" id="A0A4Y1ZLS3"/>
<keyword evidence="2" id="KW-1185">Reference proteome</keyword>
<evidence type="ECO:0000313" key="1">
    <source>
        <dbReference type="EMBL" id="GBL56485.1"/>
    </source>
</evidence>
<reference evidence="1 2" key="1">
    <citation type="journal article" date="2019" name="Sci. Rep.">
        <title>Orb-weaving spider Araneus ventricosus genome elucidates the spidroin gene catalogue.</title>
        <authorList>
            <person name="Kono N."/>
            <person name="Nakamura H."/>
            <person name="Ohtoshi R."/>
            <person name="Moran D.A.P."/>
            <person name="Shinohara A."/>
            <person name="Yoshida Y."/>
            <person name="Fujiwara M."/>
            <person name="Mori M."/>
            <person name="Tomita M."/>
            <person name="Arakawa K."/>
        </authorList>
    </citation>
    <scope>NUCLEOTIDE SEQUENCE [LARGE SCALE GENOMIC DNA]</scope>
</reference>
<evidence type="ECO:0000313" key="2">
    <source>
        <dbReference type="Proteomes" id="UP000499080"/>
    </source>
</evidence>
<dbReference type="EMBL" id="BGPR01075641">
    <property type="protein sequence ID" value="GBL56485.1"/>
    <property type="molecule type" value="Genomic_DNA"/>
</dbReference>
<sequence length="111" mass="13029">MDFPPELYFYSKNPIICYLAENNSSGLSKYLSSRENQADLIARYRDNPLTFAAASTARIDLWSINTTKRPEPNPLPDRAIGYFHISLPYTHFEWLLKLHWEIIRRLICYCA</sequence>
<protein>
    <submittedName>
        <fullName evidence="1">Uncharacterized protein</fullName>
    </submittedName>
</protein>